<evidence type="ECO:0000313" key="8">
    <source>
        <dbReference type="Proteomes" id="UP000001568"/>
    </source>
</evidence>
<dbReference type="OMA" id="RAQHRQC"/>
<dbReference type="OrthoDB" id="27563at2759"/>
<dbReference type="InterPro" id="IPR006594">
    <property type="entry name" value="LisH"/>
</dbReference>
<feature type="compositionally biased region" description="Acidic residues" evidence="6">
    <location>
        <begin position="1566"/>
        <end position="1599"/>
    </location>
</feature>
<dbReference type="STRING" id="436017.A4RZL3"/>
<dbReference type="GO" id="GO:0005634">
    <property type="term" value="C:nucleus"/>
    <property type="evidence" value="ECO:0007669"/>
    <property type="project" value="UniProtKB-SubCell"/>
</dbReference>
<reference evidence="7 8" key="1">
    <citation type="journal article" date="2007" name="Proc. Natl. Acad. Sci. U.S.A.">
        <title>The tiny eukaryote Ostreococcus provides genomic insights into the paradox of plankton speciation.</title>
        <authorList>
            <person name="Palenik B."/>
            <person name="Grimwood J."/>
            <person name="Aerts A."/>
            <person name="Rouze P."/>
            <person name="Salamov A."/>
            <person name="Putnam N."/>
            <person name="Dupont C."/>
            <person name="Jorgensen R."/>
            <person name="Derelle E."/>
            <person name="Rombauts S."/>
            <person name="Zhou K."/>
            <person name="Otillar R."/>
            <person name="Merchant S.S."/>
            <person name="Podell S."/>
            <person name="Gaasterland T."/>
            <person name="Napoli C."/>
            <person name="Gendler K."/>
            <person name="Manuell A."/>
            <person name="Tai V."/>
            <person name="Vallon O."/>
            <person name="Piganeau G."/>
            <person name="Jancek S."/>
            <person name="Heijde M."/>
            <person name="Jabbari K."/>
            <person name="Bowler C."/>
            <person name="Lohr M."/>
            <person name="Robbens S."/>
            <person name="Werner G."/>
            <person name="Dubchak I."/>
            <person name="Pazour G.J."/>
            <person name="Ren Q."/>
            <person name="Paulsen I."/>
            <person name="Delwiche C."/>
            <person name="Schmutz J."/>
            <person name="Rokhsar D."/>
            <person name="Van de Peer Y."/>
            <person name="Moreau H."/>
            <person name="Grigoriev I.V."/>
        </authorList>
    </citation>
    <scope>NUCLEOTIDE SEQUENCE [LARGE SCALE GENOMIC DNA]</scope>
    <source>
        <strain evidence="7 8">CCE9901</strain>
    </source>
</reference>
<dbReference type="GeneID" id="5002750"/>
<dbReference type="UniPathway" id="UPA00143"/>
<dbReference type="Gene3D" id="2.130.10.10">
    <property type="entry name" value="YVTN repeat-like/Quinoprotein amine dehydrogenase"/>
    <property type="match status" value="1"/>
</dbReference>
<keyword evidence="5" id="KW-0539">Nucleus</keyword>
<organism evidence="7 8">
    <name type="scientific">Ostreococcus lucimarinus (strain CCE9901)</name>
    <dbReference type="NCBI Taxonomy" id="436017"/>
    <lineage>
        <taxon>Eukaryota</taxon>
        <taxon>Viridiplantae</taxon>
        <taxon>Chlorophyta</taxon>
        <taxon>Mamiellophyceae</taxon>
        <taxon>Mamiellales</taxon>
        <taxon>Bathycoccaceae</taxon>
        <taxon>Ostreococcus</taxon>
    </lineage>
</organism>
<feature type="region of interest" description="Disordered" evidence="6">
    <location>
        <begin position="911"/>
        <end position="974"/>
    </location>
</feature>
<feature type="region of interest" description="Disordered" evidence="6">
    <location>
        <begin position="1559"/>
        <end position="1599"/>
    </location>
</feature>
<dbReference type="PANTHER" id="PTHR13129">
    <property type="entry name" value="VPRBP PROTEIN-RELATED"/>
    <property type="match status" value="1"/>
</dbReference>
<dbReference type="Proteomes" id="UP000001568">
    <property type="component" value="Chromosome 7"/>
</dbReference>
<evidence type="ECO:0000256" key="4">
    <source>
        <dbReference type="ARBA" id="ARBA00022786"/>
    </source>
</evidence>
<dbReference type="EMBL" id="CP000587">
    <property type="protein sequence ID" value="ABO97108.1"/>
    <property type="molecule type" value="Genomic_DNA"/>
</dbReference>
<comment type="subcellular location">
    <subcellularLocation>
        <location evidence="1">Nucleus</location>
    </subcellularLocation>
</comment>
<protein>
    <submittedName>
        <fullName evidence="7">Uncharacterized protein</fullName>
    </submittedName>
</protein>
<feature type="compositionally biased region" description="Low complexity" evidence="6">
    <location>
        <begin position="940"/>
        <end position="952"/>
    </location>
</feature>
<gene>
    <name evidence="7" type="ORF">OSTLU_32428</name>
</gene>
<comment type="pathway">
    <text evidence="2">Protein modification; protein ubiquitination.</text>
</comment>
<dbReference type="PROSITE" id="PS50896">
    <property type="entry name" value="LISH"/>
    <property type="match status" value="1"/>
</dbReference>
<proteinExistence type="inferred from homology"/>
<evidence type="ECO:0000256" key="2">
    <source>
        <dbReference type="ARBA" id="ARBA00004906"/>
    </source>
</evidence>
<sequence length="1599" mass="176273">MEEAWKSVVAARTRGAIDDATRSYHALARAIEREERGFEDFSGSCSSALRREYAGLKAIDDMPFKPEWRRSIVDIAVGEQMYVSALCEQAGAMRVMRACGLGCRMRNAQKCSILPFDDATKDLYCNVLSEIAFEGRSYVQAMEARRDNEHLLGPTAELDMRRLKTYAMGALCSLLVTDTAASDNIRNGVMESLLIPLVRLICRGGEDMPAWEISCEDTLRLAEDAGEGCSSGLDAGDHDDLHRSLMQARLTCVGAIGDYVECFAEALKHGVLELSLRLVAGPRENGWLEKYGFKRHHGETSAWPGDPQLSEALSIVSAFLAHRKFAISFIDAGGAKLLLNIPRGPMTYYNLTRCLFGIASITTALERLVSPQVDLARRYVKVSLELLDCSNEYARRQAALFLTFAMQIPVVVVAFDAEAGLKLVLDVLRTLAVMVVDVDKVRPSMSPNEISQAKETGDHVSLLLRQYMRAHFAQHVKAIEEKVMGKSKKSTSTNNRAMLQAMDIGYDATERLFSLVSRQKRIAAVMQTKSWLVIEAFVAQKGPKVMLDLLTLAPGEKTLRECVLGSLSVLKIVTSHPTGRVHTAKAQFDEYYSSGYVLIDVVENAAEAVDTEAVVEALKVVCNLVSPPYALHSTDAKSQSGKLQRSHSIDGKSFSVFDYARMEETFEAGRKHIREAFGVKSLLNLLFKTSKTLPQPSMNISRALCCRALLGLSRDASIANTLQTLQIARHLSELLRETGTTQHSAFDELAIVDSKRENGTAATVQAAATEFHRCAVELIAATAGFANVKATTPAVASDAAAPPLAKLERHLIAAATKVRYPHNELLQIMHEHLVAAGLTSTAASLVDEAGMERPGRSASVGRLCPSPAPRLKLNFKSKTARTKMYRRAPRSRMTGAARGMLGIAGEPFTLGLEQGSTQAPPRKGPRRGESSRASKLSPAVVTTSVNSVKTSKPGANGIVVTPCSTRRGKKRKTNGEEIRKSLITPPIAVGATERACCANEHQTPSPSVKERVHKEFPTPGVLVSDAPRGETGCGVRSRLDSILTQYLRAQHRQCAAPITACAPFSLLAPHQCPQPKRILEAPRNLTARLRQREWANVTGWDAGMRRADRHFVYSRFRPLRAIRGNDCLFTAASFLYGVPEQIIIGDNDGELHLYDHISGELLEIAATPGRVSGAIRKIAAAGPLCPTPLFAVTSVESCSIWSLPNPDDAPYMLWCSGHSGCAINSTGSQFVSGSLESVVELADMETHRVTRRLTSNTGGPPLLTKNNDEVSFSPSDDLILWDEVLWDVRLANDKPIRRFDRYSEAAGACFHPGGNEIIIGREVWDIRSSRLLRVVPSLDRAALKFNLTGTVGMAHILHPRNEPPLSSLRKCHHPYKHSFCTIDMLDYSDICTVDVPSGMIDAAWDVNSDTLCATVEYDILNTHESTVRLHEVGRLRPADDESDVEDEHEEIEPMVLNMDHDGWEEDYSDEDSEERIEDADGRVNINEARIRHQINSLREMVREAEVDWVRYDDDGEGVHSGDDDSSEYDSDFIDSDSDDAEDDLHFGRALLRRALHGRRPAVTRYDDDDDEDEYETDDDDEYETDDGDDEESEYETDDG</sequence>
<dbReference type="GO" id="GO:0016567">
    <property type="term" value="P:protein ubiquitination"/>
    <property type="evidence" value="ECO:0007669"/>
    <property type="project" value="UniProtKB-UniPathway"/>
</dbReference>
<keyword evidence="8" id="KW-1185">Reference proteome</keyword>
<name>A4RZL3_OSTLU</name>
<dbReference type="InterPro" id="IPR015943">
    <property type="entry name" value="WD40/YVTN_repeat-like_dom_sf"/>
</dbReference>
<dbReference type="InterPro" id="IPR011047">
    <property type="entry name" value="Quinoprotein_ADH-like_sf"/>
</dbReference>
<dbReference type="Gramene" id="ABO97108">
    <property type="protein sequence ID" value="ABO97108"/>
    <property type="gene ID" value="OSTLU_32428"/>
</dbReference>
<dbReference type="GO" id="GO:0080008">
    <property type="term" value="C:Cul4-RING E3 ubiquitin ligase complex"/>
    <property type="evidence" value="ECO:0007669"/>
    <property type="project" value="TreeGrafter"/>
</dbReference>
<dbReference type="KEGG" id="olu:OSTLU_32428"/>
<evidence type="ECO:0000256" key="3">
    <source>
        <dbReference type="ARBA" id="ARBA00008845"/>
    </source>
</evidence>
<dbReference type="SUPFAM" id="SSF50998">
    <property type="entry name" value="Quinoprotein alcohol dehydrogenase-like"/>
    <property type="match status" value="1"/>
</dbReference>
<evidence type="ECO:0000256" key="6">
    <source>
        <dbReference type="SAM" id="MobiDB-lite"/>
    </source>
</evidence>
<evidence type="ECO:0000313" key="7">
    <source>
        <dbReference type="EMBL" id="ABO97108.1"/>
    </source>
</evidence>
<evidence type="ECO:0000256" key="5">
    <source>
        <dbReference type="ARBA" id="ARBA00023242"/>
    </source>
</evidence>
<evidence type="ECO:0000256" key="1">
    <source>
        <dbReference type="ARBA" id="ARBA00004123"/>
    </source>
</evidence>
<feature type="region of interest" description="Disordered" evidence="6">
    <location>
        <begin position="1512"/>
        <end position="1541"/>
    </location>
</feature>
<comment type="similarity">
    <text evidence="3">Belongs to the VPRBP/DCAF1 family.</text>
</comment>
<dbReference type="HOGENOM" id="CLU_244384_0_0_1"/>
<dbReference type="InterPro" id="IPR033270">
    <property type="entry name" value="VPRBP/DCAF1"/>
</dbReference>
<keyword evidence="4" id="KW-0833">Ubl conjugation pathway</keyword>
<dbReference type="RefSeq" id="XP_001418815.1">
    <property type="nucleotide sequence ID" value="XM_001418778.1"/>
</dbReference>
<accession>A4RZL3</accession>
<dbReference type="SMART" id="SM00667">
    <property type="entry name" value="LisH"/>
    <property type="match status" value="1"/>
</dbReference>
<feature type="compositionally biased region" description="Basic and acidic residues" evidence="6">
    <location>
        <begin position="1512"/>
        <end position="1522"/>
    </location>
</feature>
<dbReference type="PANTHER" id="PTHR13129:SF4">
    <property type="entry name" value="DDB1- AND CUL4-ASSOCIATED FACTOR 1"/>
    <property type="match status" value="1"/>
</dbReference>
<dbReference type="eggNOG" id="KOG1832">
    <property type="taxonomic scope" value="Eukaryota"/>
</dbReference>
<feature type="compositionally biased region" description="Acidic residues" evidence="6">
    <location>
        <begin position="1523"/>
        <end position="1541"/>
    </location>
</feature>